<dbReference type="InterPro" id="IPR051911">
    <property type="entry name" value="SDR_oxidoreductase"/>
</dbReference>
<evidence type="ECO:0000256" key="1">
    <source>
        <dbReference type="ARBA" id="ARBA00006484"/>
    </source>
</evidence>
<dbReference type="InterPro" id="IPR036291">
    <property type="entry name" value="NAD(P)-bd_dom_sf"/>
</dbReference>
<dbReference type="Pfam" id="PF00106">
    <property type="entry name" value="adh_short"/>
    <property type="match status" value="1"/>
</dbReference>
<dbReference type="PANTHER" id="PTHR43976:SF16">
    <property type="entry name" value="SHORT-CHAIN DEHYDROGENASE_REDUCTASE FAMILY PROTEIN"/>
    <property type="match status" value="1"/>
</dbReference>
<keyword evidence="2" id="KW-0521">NADP</keyword>
<dbReference type="AlphaFoldDB" id="A0A8H6Y9G0"/>
<sequence length="273" mass="29296">MAEKTQANNNSPVFLITGCSTGFGREIAIAALASDFRVIATARRAETVSDLEKRGAKTLAIAIYGQVDYLVNNAGYAQGGAIEEVTPGEALAQFNTNFFGLVNTTNAFLPHLRSRRAGTLVNISSEVTCTGLPGAGIYAASKAAITAVSDTWANELKEYGIRSICVLPGQFRTQFLKNAGVFGRPSTMVDGYEVLHGAMRHMANGDFSTAIRGDPTKAARNIVTVVTRAEVPLHFVVGEDSFVSFKAFYEKRLEEMKALHDLSTGTNFDEAAL</sequence>
<comment type="similarity">
    <text evidence="1 4">Belongs to the short-chain dehydrogenases/reductases (SDR) family.</text>
</comment>
<evidence type="ECO:0000256" key="2">
    <source>
        <dbReference type="ARBA" id="ARBA00022857"/>
    </source>
</evidence>
<name>A0A8H6Y9G0_9AGAR</name>
<proteinExistence type="inferred from homology"/>
<protein>
    <submittedName>
        <fullName evidence="5">Short-chain dehydrogenase reductase sdr</fullName>
    </submittedName>
</protein>
<dbReference type="Gene3D" id="3.40.50.720">
    <property type="entry name" value="NAD(P)-binding Rossmann-like Domain"/>
    <property type="match status" value="1"/>
</dbReference>
<dbReference type="InterPro" id="IPR020904">
    <property type="entry name" value="Sc_DH/Rdtase_CS"/>
</dbReference>
<keyword evidence="6" id="KW-1185">Reference proteome</keyword>
<organism evidence="5 6">
    <name type="scientific">Mycena venus</name>
    <dbReference type="NCBI Taxonomy" id="2733690"/>
    <lineage>
        <taxon>Eukaryota</taxon>
        <taxon>Fungi</taxon>
        <taxon>Dikarya</taxon>
        <taxon>Basidiomycota</taxon>
        <taxon>Agaricomycotina</taxon>
        <taxon>Agaricomycetes</taxon>
        <taxon>Agaricomycetidae</taxon>
        <taxon>Agaricales</taxon>
        <taxon>Marasmiineae</taxon>
        <taxon>Mycenaceae</taxon>
        <taxon>Mycena</taxon>
    </lineage>
</organism>
<reference evidence="5" key="1">
    <citation type="submission" date="2020-05" db="EMBL/GenBank/DDBJ databases">
        <title>Mycena genomes resolve the evolution of fungal bioluminescence.</title>
        <authorList>
            <person name="Tsai I.J."/>
        </authorList>
    </citation>
    <scope>NUCLEOTIDE SEQUENCE</scope>
    <source>
        <strain evidence="5">CCC161011</strain>
    </source>
</reference>
<dbReference type="GO" id="GO:0016491">
    <property type="term" value="F:oxidoreductase activity"/>
    <property type="evidence" value="ECO:0007669"/>
    <property type="project" value="UniProtKB-KW"/>
</dbReference>
<evidence type="ECO:0000256" key="3">
    <source>
        <dbReference type="ARBA" id="ARBA00023002"/>
    </source>
</evidence>
<dbReference type="SUPFAM" id="SSF51735">
    <property type="entry name" value="NAD(P)-binding Rossmann-fold domains"/>
    <property type="match status" value="1"/>
</dbReference>
<evidence type="ECO:0000313" key="5">
    <source>
        <dbReference type="EMBL" id="KAF7354291.1"/>
    </source>
</evidence>
<dbReference type="PROSITE" id="PS51257">
    <property type="entry name" value="PROKAR_LIPOPROTEIN"/>
    <property type="match status" value="1"/>
</dbReference>
<evidence type="ECO:0000313" key="6">
    <source>
        <dbReference type="Proteomes" id="UP000620124"/>
    </source>
</evidence>
<dbReference type="OrthoDB" id="1274115at2759"/>
<dbReference type="PRINTS" id="PR00081">
    <property type="entry name" value="GDHRDH"/>
</dbReference>
<accession>A0A8H6Y9G0</accession>
<dbReference type="Proteomes" id="UP000620124">
    <property type="component" value="Unassembled WGS sequence"/>
</dbReference>
<comment type="caution">
    <text evidence="5">The sequence shown here is derived from an EMBL/GenBank/DDBJ whole genome shotgun (WGS) entry which is preliminary data.</text>
</comment>
<dbReference type="PANTHER" id="PTHR43976">
    <property type="entry name" value="SHORT CHAIN DEHYDROGENASE"/>
    <property type="match status" value="1"/>
</dbReference>
<dbReference type="PROSITE" id="PS00061">
    <property type="entry name" value="ADH_SHORT"/>
    <property type="match status" value="1"/>
</dbReference>
<dbReference type="InterPro" id="IPR002347">
    <property type="entry name" value="SDR_fam"/>
</dbReference>
<keyword evidence="3" id="KW-0560">Oxidoreductase</keyword>
<dbReference type="EMBL" id="JACAZI010000008">
    <property type="protein sequence ID" value="KAF7354291.1"/>
    <property type="molecule type" value="Genomic_DNA"/>
</dbReference>
<dbReference type="PRINTS" id="PR00080">
    <property type="entry name" value="SDRFAMILY"/>
</dbReference>
<evidence type="ECO:0000256" key="4">
    <source>
        <dbReference type="RuleBase" id="RU000363"/>
    </source>
</evidence>
<gene>
    <name evidence="5" type="ORF">MVEN_01117200</name>
</gene>